<comment type="caution">
    <text evidence="10">The sequence shown here is derived from an EMBL/GenBank/DDBJ whole genome shotgun (WGS) entry which is preliminary data.</text>
</comment>
<dbReference type="Pfam" id="PF03152">
    <property type="entry name" value="UFD1_N1"/>
    <property type="match status" value="1"/>
</dbReference>
<evidence type="ECO:0000256" key="5">
    <source>
        <dbReference type="ARBA" id="ARBA00022939"/>
    </source>
</evidence>
<dbReference type="CDD" id="cd02440">
    <property type="entry name" value="AdoMet_MTases"/>
    <property type="match status" value="1"/>
</dbReference>
<evidence type="ECO:0000256" key="1">
    <source>
        <dbReference type="ARBA" id="ARBA00012880"/>
    </source>
</evidence>
<dbReference type="InterPro" id="IPR000608">
    <property type="entry name" value="UBC"/>
</dbReference>
<dbReference type="Gene3D" id="1.10.8.10">
    <property type="entry name" value="DNA helicase RuvA subunit, C-terminal domain"/>
    <property type="match status" value="1"/>
</dbReference>
<dbReference type="Pfam" id="PF00179">
    <property type="entry name" value="UQ_con"/>
    <property type="match status" value="1"/>
</dbReference>
<comment type="similarity">
    <text evidence="6">Belongs to the class I-like SAM-binding methyltransferase superfamily. Cation-dependent O-methyltransferase family.</text>
</comment>
<keyword evidence="7" id="KW-0175">Coiled coil</keyword>
<feature type="domain" description="UBC core" evidence="9">
    <location>
        <begin position="4"/>
        <end position="182"/>
    </location>
</feature>
<dbReference type="SUPFAM" id="SSF54495">
    <property type="entry name" value="UBC-like"/>
    <property type="match status" value="1"/>
</dbReference>
<dbReference type="EMBL" id="CAXAMN010023851">
    <property type="protein sequence ID" value="CAK9081530.1"/>
    <property type="molecule type" value="Genomic_DNA"/>
</dbReference>
<evidence type="ECO:0000256" key="2">
    <source>
        <dbReference type="ARBA" id="ARBA00022603"/>
    </source>
</evidence>
<evidence type="ECO:0000256" key="8">
    <source>
        <dbReference type="SAM" id="MobiDB-lite"/>
    </source>
</evidence>
<dbReference type="PANTHER" id="PTHR43836">
    <property type="entry name" value="CATECHOL O-METHYLTRANSFERASE 1-RELATED"/>
    <property type="match status" value="1"/>
</dbReference>
<keyword evidence="4" id="KW-0949">S-adenosyl-L-methionine</keyword>
<dbReference type="InterPro" id="IPR055417">
    <property type="entry name" value="UFD1_N1"/>
</dbReference>
<dbReference type="Gene3D" id="3.10.330.10">
    <property type="match status" value="1"/>
</dbReference>
<dbReference type="InterPro" id="IPR016135">
    <property type="entry name" value="UBQ-conjugating_enzyme/RWD"/>
</dbReference>
<protein>
    <recommendedName>
        <fullName evidence="1">catechol O-methyltransferase</fullName>
        <ecNumber evidence="1">2.1.1.6</ecNumber>
    </recommendedName>
</protein>
<dbReference type="CDD" id="cd23802">
    <property type="entry name" value="UBCc_UBE2Q"/>
    <property type="match status" value="1"/>
</dbReference>
<name>A0ABP0Q3E6_9DINO</name>
<keyword evidence="3" id="KW-0808">Transferase</keyword>
<dbReference type="Gene3D" id="3.40.50.150">
    <property type="entry name" value="Vaccinia Virus protein VP39"/>
    <property type="match status" value="1"/>
</dbReference>
<feature type="region of interest" description="Disordered" evidence="8">
    <location>
        <begin position="506"/>
        <end position="545"/>
    </location>
</feature>
<evidence type="ECO:0000256" key="7">
    <source>
        <dbReference type="SAM" id="Coils"/>
    </source>
</evidence>
<dbReference type="SUPFAM" id="SSF53335">
    <property type="entry name" value="S-adenosyl-L-methionine-dependent methyltransferases"/>
    <property type="match status" value="1"/>
</dbReference>
<evidence type="ECO:0000256" key="6">
    <source>
        <dbReference type="ARBA" id="ARBA00023453"/>
    </source>
</evidence>
<dbReference type="Gene3D" id="2.40.40.50">
    <property type="entry name" value="Ubiquitin fusion degradation protein UFD1, N-terminal domain"/>
    <property type="match status" value="1"/>
</dbReference>
<evidence type="ECO:0000256" key="4">
    <source>
        <dbReference type="ARBA" id="ARBA00022691"/>
    </source>
</evidence>
<keyword evidence="5" id="KW-0128">Catecholamine metabolism</keyword>
<feature type="coiled-coil region" evidence="7">
    <location>
        <begin position="387"/>
        <end position="414"/>
    </location>
</feature>
<dbReference type="Pfam" id="PF01596">
    <property type="entry name" value="Methyltransf_3"/>
    <property type="match status" value="1"/>
</dbReference>
<dbReference type="InterPro" id="IPR029063">
    <property type="entry name" value="SAM-dependent_MTases_sf"/>
</dbReference>
<evidence type="ECO:0000256" key="3">
    <source>
        <dbReference type="ARBA" id="ARBA00022679"/>
    </source>
</evidence>
<proteinExistence type="inferred from homology"/>
<feature type="compositionally biased region" description="Basic and acidic residues" evidence="8">
    <location>
        <begin position="605"/>
        <end position="619"/>
    </location>
</feature>
<evidence type="ECO:0000259" key="9">
    <source>
        <dbReference type="PROSITE" id="PS50127"/>
    </source>
</evidence>
<organism evidence="10 11">
    <name type="scientific">Durusdinium trenchii</name>
    <dbReference type="NCBI Taxonomy" id="1381693"/>
    <lineage>
        <taxon>Eukaryota</taxon>
        <taxon>Sar</taxon>
        <taxon>Alveolata</taxon>
        <taxon>Dinophyceae</taxon>
        <taxon>Suessiales</taxon>
        <taxon>Symbiodiniaceae</taxon>
        <taxon>Durusdinium</taxon>
    </lineage>
</organism>
<evidence type="ECO:0000313" key="11">
    <source>
        <dbReference type="Proteomes" id="UP001642484"/>
    </source>
</evidence>
<dbReference type="EC" id="2.1.1.6" evidence="1"/>
<dbReference type="Proteomes" id="UP001642484">
    <property type="component" value="Unassembled WGS sequence"/>
</dbReference>
<reference evidence="10 11" key="1">
    <citation type="submission" date="2024-02" db="EMBL/GenBank/DDBJ databases">
        <authorList>
            <person name="Chen Y."/>
            <person name="Shah S."/>
            <person name="Dougan E. K."/>
            <person name="Thang M."/>
            <person name="Chan C."/>
        </authorList>
    </citation>
    <scope>NUCLEOTIDE SEQUENCE [LARGE SCALE GENOMIC DNA]</scope>
</reference>
<accession>A0ABP0Q3E6</accession>
<keyword evidence="11" id="KW-1185">Reference proteome</keyword>
<feature type="region of interest" description="Disordered" evidence="8">
    <location>
        <begin position="585"/>
        <end position="619"/>
    </location>
</feature>
<evidence type="ECO:0000313" key="10">
    <source>
        <dbReference type="EMBL" id="CAK9081530.1"/>
    </source>
</evidence>
<dbReference type="Gene3D" id="3.10.110.10">
    <property type="entry name" value="Ubiquitin Conjugating Enzyme"/>
    <property type="match status" value="1"/>
</dbReference>
<gene>
    <name evidence="10" type="ORF">CCMP2556_LOCUS39885</name>
</gene>
<feature type="compositionally biased region" description="Acidic residues" evidence="8">
    <location>
        <begin position="515"/>
        <end position="527"/>
    </location>
</feature>
<dbReference type="PROSITE" id="PS50127">
    <property type="entry name" value="UBC_2"/>
    <property type="match status" value="1"/>
</dbReference>
<dbReference type="InterPro" id="IPR042299">
    <property type="entry name" value="Ufd1-like_Nn"/>
</dbReference>
<dbReference type="SUPFAM" id="SSF46934">
    <property type="entry name" value="UBA-like"/>
    <property type="match status" value="1"/>
</dbReference>
<dbReference type="InterPro" id="IPR002935">
    <property type="entry name" value="SAM_O-MeTrfase"/>
</dbReference>
<dbReference type="PROSITE" id="PS51682">
    <property type="entry name" value="SAM_OMT_I"/>
    <property type="match status" value="1"/>
</dbReference>
<sequence>MSQLHFKRLLRELRTVQEANSDPASPLLRCEPVDDNMMEWEVDINFPEDSALQKSLNNLAESMFDESLKKLTLSVRFPVEYPLSPPEVWLRKPRLQHARENAGTVTFGGRVCSPILASQGWNPATAMVDVIAEVRQALVEAQIVAYSTVAIKKEYPKPAIQLERLSSELFRTANDFCKEGMTVLSAAAAAPFLGDLSRLEATDKIGLRFSYANEIYERAEQGLELHLPLTFEVTSRLGRKTHCAIFEFINGLPDMHVLLPKWVLEDMGVEERDLVRVRGVMLDLITGVRIQPHSVDFYHAVRSSGREVTELLTESLARFSCLTEDTAVPIDVGGSFFHVQVTKLFPRAAVRIIDSDVQHHFEFKVDFEPAPDLEDEAAKKEFQDRAVAALKLRREKSKQKEQDLEQRRAAARQRRYEQLLSSARSNATGPALDVPSGGNVDIALRMPDGTQVKGQFPEGGSIAQLMVLALETDWAKKAHPWGIYLRMAYPKKVLKEGDLITRDFHRSTLSVQEEQPPDEDERLAEEEPLARGSAEPEALSSVLPELNEEEVMARTQRAFEIQRFLRAGFSLQEAEAKYAAGEVLLPSEESRRPEPAPPAGAAPAREPRLERTLSEEEQRQGKVEMVVNFTGVDRDVASVALEDHDWVVERAVNSLLDDLAERRGERGITVEFLMESHACRPFRAYARGLLLGDLSVATIEEGSNRLAQSKALMALEYVLQHSNHGQVKKVLEALEEFAVKVLKPSRQWFKIAAGAKGLVVERALRRAPEGACLEIGTYVGFTAIRCAAGRAPNGRVVSLEVDPEHAVVAQCMALHAGVGRQVEVWTGHSGDVIRSLPERYPGWTPRFAMVFMDQCGSRFWADLELLIREDMLLPGAVILADNVLKPGAPLFLWQLFHGRGRELFSQRQLISLEEFAMPGVEDCMAMAIYNPDGMAMAGADKAPPAEVSALEFEADQVRAKAATSGSVPFEDWSVFAARMKKSLQDLKIEITEWIVPEVDSKEPK</sequence>
<dbReference type="PANTHER" id="PTHR43836:SF2">
    <property type="entry name" value="CATECHOL O-METHYLTRANSFERASE 1-RELATED"/>
    <property type="match status" value="1"/>
</dbReference>
<keyword evidence="2" id="KW-0489">Methyltransferase</keyword>
<dbReference type="SMART" id="SM00212">
    <property type="entry name" value="UBCc"/>
    <property type="match status" value="1"/>
</dbReference>
<dbReference type="InterPro" id="IPR009060">
    <property type="entry name" value="UBA-like_sf"/>
</dbReference>